<dbReference type="HAMAP" id="MF_00530">
    <property type="entry name" value="ATP_synth_epsil_bac"/>
    <property type="match status" value="1"/>
</dbReference>
<dbReference type="EMBL" id="SLYC01000013">
    <property type="protein sequence ID" value="TCQ02757.1"/>
    <property type="molecule type" value="Genomic_DNA"/>
</dbReference>
<dbReference type="CDD" id="cd12152">
    <property type="entry name" value="F1-ATPase_delta"/>
    <property type="match status" value="1"/>
</dbReference>
<dbReference type="Proteomes" id="UP000295504">
    <property type="component" value="Unassembled WGS sequence"/>
</dbReference>
<evidence type="ECO:0000256" key="4">
    <source>
        <dbReference type="ARBA" id="ARBA00022448"/>
    </source>
</evidence>
<dbReference type="FunFam" id="1.20.5.440:FF:000001">
    <property type="entry name" value="ATP synthase epsilon chain"/>
    <property type="match status" value="1"/>
</dbReference>
<dbReference type="InterPro" id="IPR020546">
    <property type="entry name" value="ATP_synth_F1_dsu/esu_N"/>
</dbReference>
<evidence type="ECO:0000256" key="8">
    <source>
        <dbReference type="ARBA" id="ARBA00023136"/>
    </source>
</evidence>
<dbReference type="PANTHER" id="PTHR13822:SF10">
    <property type="entry name" value="ATP SYNTHASE EPSILON CHAIN, CHLOROPLASTIC"/>
    <property type="match status" value="1"/>
</dbReference>
<comment type="function">
    <text evidence="1 11">Produces ATP from ADP in the presence of a proton gradient across the membrane.</text>
</comment>
<evidence type="ECO:0000259" key="13">
    <source>
        <dbReference type="Pfam" id="PF00401"/>
    </source>
</evidence>
<dbReference type="GO" id="GO:0005886">
    <property type="term" value="C:plasma membrane"/>
    <property type="evidence" value="ECO:0007669"/>
    <property type="project" value="UniProtKB-SubCell"/>
</dbReference>
<evidence type="ECO:0000256" key="7">
    <source>
        <dbReference type="ARBA" id="ARBA00023065"/>
    </source>
</evidence>
<keyword evidence="10 11" id="KW-0066">ATP synthesis</keyword>
<keyword evidence="4 11" id="KW-0813">Transport</keyword>
<evidence type="ECO:0000256" key="1">
    <source>
        <dbReference type="ARBA" id="ARBA00003543"/>
    </source>
</evidence>
<dbReference type="InterPro" id="IPR020547">
    <property type="entry name" value="ATP_synth_F1_esu_C"/>
</dbReference>
<dbReference type="GO" id="GO:0005524">
    <property type="term" value="F:ATP binding"/>
    <property type="evidence" value="ECO:0007669"/>
    <property type="project" value="UniProtKB-UniRule"/>
</dbReference>
<dbReference type="InterPro" id="IPR036771">
    <property type="entry name" value="ATPsynth_dsu/esu_N"/>
</dbReference>
<keyword evidence="16" id="KW-1185">Reference proteome</keyword>
<gene>
    <name evidence="11" type="primary">atpC</name>
    <name evidence="15" type="ORF">EDD79_101338</name>
</gene>
<organism evidence="15 16">
    <name type="scientific">Serpentinicella alkaliphila</name>
    <dbReference type="NCBI Taxonomy" id="1734049"/>
    <lineage>
        <taxon>Bacteria</taxon>
        <taxon>Bacillati</taxon>
        <taxon>Bacillota</taxon>
        <taxon>Clostridia</taxon>
        <taxon>Peptostreptococcales</taxon>
        <taxon>Natronincolaceae</taxon>
        <taxon>Serpentinicella</taxon>
    </lineage>
</organism>
<evidence type="ECO:0000256" key="6">
    <source>
        <dbReference type="ARBA" id="ARBA00022781"/>
    </source>
</evidence>
<dbReference type="RefSeq" id="WP_132848290.1">
    <property type="nucleotide sequence ID" value="NZ_CP058648.1"/>
</dbReference>
<evidence type="ECO:0000256" key="5">
    <source>
        <dbReference type="ARBA" id="ARBA00022475"/>
    </source>
</evidence>
<dbReference type="GO" id="GO:0046933">
    <property type="term" value="F:proton-transporting ATP synthase activity, rotational mechanism"/>
    <property type="evidence" value="ECO:0007669"/>
    <property type="project" value="UniProtKB-UniRule"/>
</dbReference>
<dbReference type="NCBIfam" id="TIGR01216">
    <property type="entry name" value="ATP_synt_epsi"/>
    <property type="match status" value="1"/>
</dbReference>
<evidence type="ECO:0000256" key="11">
    <source>
        <dbReference type="HAMAP-Rule" id="MF_00530"/>
    </source>
</evidence>
<keyword evidence="8 11" id="KW-0472">Membrane</keyword>
<comment type="subcellular location">
    <subcellularLocation>
        <location evidence="2 11">Cell membrane</location>
        <topology evidence="2 11">Peripheral membrane protein</topology>
    </subcellularLocation>
</comment>
<comment type="caution">
    <text evidence="15">The sequence shown here is derived from an EMBL/GenBank/DDBJ whole genome shotgun (WGS) entry which is preliminary data.</text>
</comment>
<keyword evidence="5 11" id="KW-1003">Cell membrane</keyword>
<evidence type="ECO:0000313" key="15">
    <source>
        <dbReference type="EMBL" id="TCQ02757.1"/>
    </source>
</evidence>
<evidence type="ECO:0000256" key="9">
    <source>
        <dbReference type="ARBA" id="ARBA00023196"/>
    </source>
</evidence>
<protein>
    <recommendedName>
        <fullName evidence="11">ATP synthase epsilon chain</fullName>
    </recommendedName>
    <alternativeName>
        <fullName evidence="11">ATP synthase F1 sector epsilon subunit</fullName>
    </alternativeName>
    <alternativeName>
        <fullName evidence="11">F-ATPase epsilon subunit</fullName>
    </alternativeName>
</protein>
<comment type="similarity">
    <text evidence="3 11 12">Belongs to the ATPase epsilon chain family.</text>
</comment>
<dbReference type="PANTHER" id="PTHR13822">
    <property type="entry name" value="ATP SYNTHASE DELTA/EPSILON CHAIN"/>
    <property type="match status" value="1"/>
</dbReference>
<keyword evidence="9 11" id="KW-0139">CF(1)</keyword>
<keyword evidence="6 11" id="KW-0375">Hydrogen ion transport</keyword>
<evidence type="ECO:0000256" key="2">
    <source>
        <dbReference type="ARBA" id="ARBA00004202"/>
    </source>
</evidence>
<dbReference type="OrthoDB" id="9804110at2"/>
<evidence type="ECO:0000256" key="10">
    <source>
        <dbReference type="ARBA" id="ARBA00023310"/>
    </source>
</evidence>
<dbReference type="InterPro" id="IPR001469">
    <property type="entry name" value="ATP_synth_F1_dsu/esu"/>
</dbReference>
<dbReference type="SUPFAM" id="SSF46604">
    <property type="entry name" value="Epsilon subunit of F1F0-ATP synthase C-terminal domain"/>
    <property type="match status" value="1"/>
</dbReference>
<dbReference type="Gene3D" id="1.20.5.440">
    <property type="entry name" value="ATP synthase delta/epsilon subunit, C-terminal domain"/>
    <property type="match status" value="1"/>
</dbReference>
<accession>A0A4R2TK13</accession>
<proteinExistence type="inferred from homology"/>
<evidence type="ECO:0000256" key="12">
    <source>
        <dbReference type="RuleBase" id="RU003656"/>
    </source>
</evidence>
<dbReference type="Pfam" id="PF00401">
    <property type="entry name" value="ATP-synt_DE"/>
    <property type="match status" value="1"/>
</dbReference>
<name>A0A4R2TK13_9FIRM</name>
<keyword evidence="7 11" id="KW-0406">Ion transport</keyword>
<dbReference type="GO" id="GO:0045259">
    <property type="term" value="C:proton-transporting ATP synthase complex"/>
    <property type="evidence" value="ECO:0007669"/>
    <property type="project" value="UniProtKB-KW"/>
</dbReference>
<dbReference type="SUPFAM" id="SSF51344">
    <property type="entry name" value="Epsilon subunit of F1F0-ATP synthase N-terminal domain"/>
    <property type="match status" value="1"/>
</dbReference>
<feature type="domain" description="ATP synthase epsilon subunit C-terminal" evidence="13">
    <location>
        <begin position="87"/>
        <end position="131"/>
    </location>
</feature>
<evidence type="ECO:0000259" key="14">
    <source>
        <dbReference type="Pfam" id="PF02823"/>
    </source>
</evidence>
<evidence type="ECO:0000313" key="16">
    <source>
        <dbReference type="Proteomes" id="UP000295504"/>
    </source>
</evidence>
<comment type="subunit">
    <text evidence="11 12">F-type ATPases have 2 components, CF(1) - the catalytic core - and CF(0) - the membrane proton channel. CF(1) has five subunits: alpha(3), beta(3), gamma(1), delta(1), epsilon(1). CF(0) has three main subunits: a, b and c.</text>
</comment>
<dbReference type="InterPro" id="IPR036794">
    <property type="entry name" value="ATP_F1_dsu/esu_C_sf"/>
</dbReference>
<dbReference type="NCBIfam" id="NF001846">
    <property type="entry name" value="PRK00571.1-3"/>
    <property type="match status" value="1"/>
</dbReference>
<dbReference type="Gene3D" id="2.60.15.10">
    <property type="entry name" value="F0F1 ATP synthase delta/epsilon subunit, N-terminal"/>
    <property type="match status" value="1"/>
</dbReference>
<dbReference type="AlphaFoldDB" id="A0A4R2TK13"/>
<reference evidence="15 16" key="1">
    <citation type="submission" date="2019-03" db="EMBL/GenBank/DDBJ databases">
        <title>Genomic Encyclopedia of Type Strains, Phase IV (KMG-IV): sequencing the most valuable type-strain genomes for metagenomic binning, comparative biology and taxonomic classification.</title>
        <authorList>
            <person name="Goeker M."/>
        </authorList>
    </citation>
    <scope>NUCLEOTIDE SEQUENCE [LARGE SCALE GENOMIC DNA]</scope>
    <source>
        <strain evidence="15 16">DSM 100013</strain>
    </source>
</reference>
<feature type="domain" description="ATP synthase F1 complex delta/epsilon subunit N-terminal" evidence="14">
    <location>
        <begin position="7"/>
        <end position="83"/>
    </location>
</feature>
<dbReference type="Pfam" id="PF02823">
    <property type="entry name" value="ATP-synt_DE_N"/>
    <property type="match status" value="1"/>
</dbReference>
<sequence>MASKFLLEIVTPDRVFFEEEVEMVIVRTNEGDQGILRDHMKMVSEVAVGRIKIKKEGQISEAAIAGGFIKVDLDKTTILTDAAEWPDEIDPKRAMAAKQRAEERLKNRRDGINVYRAEVALNKALNRIQVYESFKR</sequence>
<evidence type="ECO:0000256" key="3">
    <source>
        <dbReference type="ARBA" id="ARBA00005712"/>
    </source>
</evidence>